<gene>
    <name evidence="2" type="ORF">QYT958_LOCUS48137</name>
</gene>
<evidence type="ECO:0000256" key="1">
    <source>
        <dbReference type="SAM" id="SignalP"/>
    </source>
</evidence>
<evidence type="ECO:0000313" key="3">
    <source>
        <dbReference type="Proteomes" id="UP000663848"/>
    </source>
</evidence>
<organism evidence="2 3">
    <name type="scientific">Rotaria socialis</name>
    <dbReference type="NCBI Taxonomy" id="392032"/>
    <lineage>
        <taxon>Eukaryota</taxon>
        <taxon>Metazoa</taxon>
        <taxon>Spiralia</taxon>
        <taxon>Gnathifera</taxon>
        <taxon>Rotifera</taxon>
        <taxon>Eurotatoria</taxon>
        <taxon>Bdelloidea</taxon>
        <taxon>Philodinida</taxon>
        <taxon>Philodinidae</taxon>
        <taxon>Rotaria</taxon>
    </lineage>
</organism>
<dbReference type="Proteomes" id="UP000663848">
    <property type="component" value="Unassembled WGS sequence"/>
</dbReference>
<sequence>MSVRELLLLLGWLISIAFGENLRPPYLNLAREKHITVSATSTCGEFIDKDNANKTKHKKELY</sequence>
<dbReference type="AlphaFoldDB" id="A0A822GLH3"/>
<keyword evidence="1" id="KW-0732">Signal</keyword>
<accession>A0A822GLH3</accession>
<feature type="chain" id="PRO_5032418243" evidence="1">
    <location>
        <begin position="20"/>
        <end position="62"/>
    </location>
</feature>
<feature type="non-terminal residue" evidence="2">
    <location>
        <position position="62"/>
    </location>
</feature>
<feature type="signal peptide" evidence="1">
    <location>
        <begin position="1"/>
        <end position="19"/>
    </location>
</feature>
<reference evidence="2" key="1">
    <citation type="submission" date="2021-02" db="EMBL/GenBank/DDBJ databases">
        <authorList>
            <person name="Nowell W R."/>
        </authorList>
    </citation>
    <scope>NUCLEOTIDE SEQUENCE</scope>
</reference>
<evidence type="ECO:0000313" key="2">
    <source>
        <dbReference type="EMBL" id="CAF5145731.1"/>
    </source>
</evidence>
<protein>
    <submittedName>
        <fullName evidence="2">Uncharacterized protein</fullName>
    </submittedName>
</protein>
<name>A0A822GLH3_9BILA</name>
<dbReference type="EMBL" id="CAJOBR010094632">
    <property type="protein sequence ID" value="CAF5145731.1"/>
    <property type="molecule type" value="Genomic_DNA"/>
</dbReference>
<proteinExistence type="predicted"/>
<comment type="caution">
    <text evidence="2">The sequence shown here is derived from an EMBL/GenBank/DDBJ whole genome shotgun (WGS) entry which is preliminary data.</text>
</comment>